<keyword evidence="1" id="KW-0472">Membrane</keyword>
<proteinExistence type="predicted"/>
<reference evidence="2" key="1">
    <citation type="submission" date="2017-05" db="EMBL/GenBank/DDBJ databases">
        <authorList>
            <person name="Imhoff J.F."/>
            <person name="Rahn T."/>
            <person name="Kuenzel S."/>
            <person name="Neulinger S.C."/>
        </authorList>
    </citation>
    <scope>NUCLEOTIDE SEQUENCE</scope>
    <source>
        <strain evidence="2">LMG 28126</strain>
    </source>
</reference>
<dbReference type="EMBL" id="NHSD01000274">
    <property type="protein sequence ID" value="MBK5927782.1"/>
    <property type="molecule type" value="Genomic_DNA"/>
</dbReference>
<dbReference type="Pfam" id="PF06055">
    <property type="entry name" value="ExoD"/>
    <property type="match status" value="1"/>
</dbReference>
<feature type="transmembrane region" description="Helical" evidence="1">
    <location>
        <begin position="62"/>
        <end position="81"/>
    </location>
</feature>
<dbReference type="Proteomes" id="UP000706333">
    <property type="component" value="Unassembled WGS sequence"/>
</dbReference>
<keyword evidence="1" id="KW-0812">Transmembrane</keyword>
<sequence length="198" mass="20687">MTDSNATSDPPDLMQILDRLGELPDGGRVSVGEVVARLGVRSFAPVLVLVALLIVSPLSGIPGTPTVSALLIGLIVAQMVAGRESLWLPGVLTRASVPGHRLRQAVDFLRRPVGVVSPLLRPRLLVLTGRAGGLTVLLTCLAITLTMPAMELLPFAVSIAALAIACFAVGLMLRDGVMVLLGYSIVLLAVLFVRSLLG</sequence>
<name>A0A934WJC4_9RHOB</name>
<dbReference type="AlphaFoldDB" id="A0A934WJC4"/>
<protein>
    <recommendedName>
        <fullName evidence="4">Exopolysaccharide synthesis, ExoD</fullName>
    </recommendedName>
</protein>
<accession>A0A934WJC4</accession>
<evidence type="ECO:0000313" key="3">
    <source>
        <dbReference type="Proteomes" id="UP000706333"/>
    </source>
</evidence>
<gene>
    <name evidence="2" type="ORF">CCR87_10650</name>
</gene>
<dbReference type="RefSeq" id="WP_201157536.1">
    <property type="nucleotide sequence ID" value="NZ_NHSD01000274.1"/>
</dbReference>
<comment type="caution">
    <text evidence="2">The sequence shown here is derived from an EMBL/GenBank/DDBJ whole genome shotgun (WGS) entry which is preliminary data.</text>
</comment>
<feature type="transmembrane region" description="Helical" evidence="1">
    <location>
        <begin position="124"/>
        <end position="145"/>
    </location>
</feature>
<feature type="transmembrane region" description="Helical" evidence="1">
    <location>
        <begin position="152"/>
        <end position="173"/>
    </location>
</feature>
<dbReference type="InterPro" id="IPR010331">
    <property type="entry name" value="ExoD"/>
</dbReference>
<feature type="transmembrane region" description="Helical" evidence="1">
    <location>
        <begin position="179"/>
        <end position="197"/>
    </location>
</feature>
<dbReference type="PANTHER" id="PTHR41795:SF1">
    <property type="entry name" value="EXOPOLYSACCHARIDE SYNTHESIS PROTEIN"/>
    <property type="match status" value="1"/>
</dbReference>
<dbReference type="PIRSF" id="PIRSF033239">
    <property type="entry name" value="ExoD"/>
    <property type="match status" value="1"/>
</dbReference>
<keyword evidence="3" id="KW-1185">Reference proteome</keyword>
<keyword evidence="1" id="KW-1133">Transmembrane helix</keyword>
<evidence type="ECO:0000313" key="2">
    <source>
        <dbReference type="EMBL" id="MBK5927782.1"/>
    </source>
</evidence>
<reference evidence="2" key="2">
    <citation type="journal article" date="2020" name="Microorganisms">
        <title>Osmotic Adaptation and Compatible Solute Biosynthesis of Phototrophic Bacteria as Revealed from Genome Analyses.</title>
        <authorList>
            <person name="Imhoff J.F."/>
            <person name="Rahn T."/>
            <person name="Kunzel S."/>
            <person name="Keller A."/>
            <person name="Neulinger S.C."/>
        </authorList>
    </citation>
    <scope>NUCLEOTIDE SEQUENCE</scope>
    <source>
        <strain evidence="2">LMG 28126</strain>
    </source>
</reference>
<organism evidence="2 3">
    <name type="scientific">Rhodobaculum claviforme</name>
    <dbReference type="NCBI Taxonomy" id="1549854"/>
    <lineage>
        <taxon>Bacteria</taxon>
        <taxon>Pseudomonadati</taxon>
        <taxon>Pseudomonadota</taxon>
        <taxon>Alphaproteobacteria</taxon>
        <taxon>Rhodobacterales</taxon>
        <taxon>Paracoccaceae</taxon>
        <taxon>Rhodobaculum</taxon>
    </lineage>
</organism>
<dbReference type="PANTHER" id="PTHR41795">
    <property type="entry name" value="EXOPOLYSACCHARIDE SYNTHESIS PROTEIN"/>
    <property type="match status" value="1"/>
</dbReference>
<evidence type="ECO:0008006" key="4">
    <source>
        <dbReference type="Google" id="ProtNLM"/>
    </source>
</evidence>
<evidence type="ECO:0000256" key="1">
    <source>
        <dbReference type="SAM" id="Phobius"/>
    </source>
</evidence>